<dbReference type="EMBL" id="LAZR01054409">
    <property type="protein sequence ID" value="KKK78623.1"/>
    <property type="molecule type" value="Genomic_DNA"/>
</dbReference>
<name>A0A0F8YB53_9ZZZZ</name>
<sequence length="55" mass="6639">MTQKDYNKIAEVLREVKKCLSEENSTTLFLQFSFMLKEDNPRFDERKFSKAVYQI</sequence>
<accession>A0A0F8YB53</accession>
<protein>
    <submittedName>
        <fullName evidence="1">Uncharacterized protein</fullName>
    </submittedName>
</protein>
<organism evidence="1">
    <name type="scientific">marine sediment metagenome</name>
    <dbReference type="NCBI Taxonomy" id="412755"/>
    <lineage>
        <taxon>unclassified sequences</taxon>
        <taxon>metagenomes</taxon>
        <taxon>ecological metagenomes</taxon>
    </lineage>
</organism>
<gene>
    <name evidence="1" type="ORF">LCGC14_2841750</name>
</gene>
<proteinExistence type="predicted"/>
<evidence type="ECO:0000313" key="1">
    <source>
        <dbReference type="EMBL" id="KKK78623.1"/>
    </source>
</evidence>
<reference evidence="1" key="1">
    <citation type="journal article" date="2015" name="Nature">
        <title>Complex archaea that bridge the gap between prokaryotes and eukaryotes.</title>
        <authorList>
            <person name="Spang A."/>
            <person name="Saw J.H."/>
            <person name="Jorgensen S.L."/>
            <person name="Zaremba-Niedzwiedzka K."/>
            <person name="Martijn J."/>
            <person name="Lind A.E."/>
            <person name="van Eijk R."/>
            <person name="Schleper C."/>
            <person name="Guy L."/>
            <person name="Ettema T.J."/>
        </authorList>
    </citation>
    <scope>NUCLEOTIDE SEQUENCE</scope>
</reference>
<comment type="caution">
    <text evidence="1">The sequence shown here is derived from an EMBL/GenBank/DDBJ whole genome shotgun (WGS) entry which is preliminary data.</text>
</comment>
<dbReference type="AlphaFoldDB" id="A0A0F8YB53"/>